<keyword evidence="1" id="KW-0472">Membrane</keyword>
<dbReference type="EMBL" id="JAYGHG010000024">
    <property type="protein sequence ID" value="MEA5582477.1"/>
    <property type="molecule type" value="Genomic_DNA"/>
</dbReference>
<keyword evidence="1" id="KW-0812">Transmembrane</keyword>
<accession>A0ABU5UFZ2</accession>
<proteinExistence type="predicted"/>
<sequence length="153" mass="17255">MWESAITAYLHYLGFMLAFGALVVESQNLKKDISLEAAWRVVIADAVYGLSATTILVTGILRVIYFGKGTDYYLSSLVFYTKIGIFILVSVLSLYPTFSFLSWIKDLRDSKPPNLELPQVQRLSWFIRGELVGFSLIPLFAALLARGIRLFSF</sequence>
<evidence type="ECO:0000256" key="1">
    <source>
        <dbReference type="SAM" id="Phobius"/>
    </source>
</evidence>
<feature type="transmembrane region" description="Helical" evidence="1">
    <location>
        <begin position="37"/>
        <end position="65"/>
    </location>
</feature>
<keyword evidence="3" id="KW-1185">Reference proteome</keyword>
<dbReference type="Proteomes" id="UP001302120">
    <property type="component" value="Unassembled WGS sequence"/>
</dbReference>
<comment type="caution">
    <text evidence="2">The sequence shown here is derived from an EMBL/GenBank/DDBJ whole genome shotgun (WGS) entry which is preliminary data.</text>
</comment>
<gene>
    <name evidence="2" type="ORF">VB620_14145</name>
</gene>
<dbReference type="Pfam" id="PF09980">
    <property type="entry name" value="DUF2214"/>
    <property type="match status" value="1"/>
</dbReference>
<evidence type="ECO:0000313" key="3">
    <source>
        <dbReference type="Proteomes" id="UP001302120"/>
    </source>
</evidence>
<protein>
    <submittedName>
        <fullName evidence="2">DUF2214 family protein</fullName>
    </submittedName>
</protein>
<name>A0ABU5UFZ2_9CYAN</name>
<organism evidence="2 3">
    <name type="scientific">Nodularia harveyana UHCC-0300</name>
    <dbReference type="NCBI Taxonomy" id="2974287"/>
    <lineage>
        <taxon>Bacteria</taxon>
        <taxon>Bacillati</taxon>
        <taxon>Cyanobacteriota</taxon>
        <taxon>Cyanophyceae</taxon>
        <taxon>Nostocales</taxon>
        <taxon>Nodulariaceae</taxon>
        <taxon>Nodularia</taxon>
    </lineage>
</organism>
<feature type="transmembrane region" description="Helical" evidence="1">
    <location>
        <begin position="125"/>
        <end position="145"/>
    </location>
</feature>
<evidence type="ECO:0000313" key="2">
    <source>
        <dbReference type="EMBL" id="MEA5582477.1"/>
    </source>
</evidence>
<dbReference type="RefSeq" id="WP_323196794.1">
    <property type="nucleotide sequence ID" value="NZ_JAYGHG010000024.1"/>
</dbReference>
<dbReference type="InterPro" id="IPR018706">
    <property type="entry name" value="DUF2214_membrane"/>
</dbReference>
<feature type="transmembrane region" description="Helical" evidence="1">
    <location>
        <begin position="6"/>
        <end position="25"/>
    </location>
</feature>
<keyword evidence="1" id="KW-1133">Transmembrane helix</keyword>
<feature type="transmembrane region" description="Helical" evidence="1">
    <location>
        <begin position="77"/>
        <end position="104"/>
    </location>
</feature>
<reference evidence="2 3" key="1">
    <citation type="submission" date="2023-12" db="EMBL/GenBank/DDBJ databases">
        <title>Baltic Sea Cyanobacteria.</title>
        <authorList>
            <person name="Delbaje E."/>
            <person name="Fewer D.P."/>
            <person name="Shishido T.K."/>
        </authorList>
    </citation>
    <scope>NUCLEOTIDE SEQUENCE [LARGE SCALE GENOMIC DNA]</scope>
    <source>
        <strain evidence="2 3">UHCC-0300</strain>
    </source>
</reference>